<dbReference type="AlphaFoldDB" id="A0A0F9RUP7"/>
<evidence type="ECO:0008006" key="5">
    <source>
        <dbReference type="Google" id="ProtNLM"/>
    </source>
</evidence>
<accession>A0A0F9RUP7</accession>
<feature type="domain" description="PAS" evidence="3">
    <location>
        <begin position="164"/>
        <end position="200"/>
    </location>
</feature>
<dbReference type="InterPro" id="IPR005467">
    <property type="entry name" value="His_kinase_dom"/>
</dbReference>
<dbReference type="PANTHER" id="PTHR43547">
    <property type="entry name" value="TWO-COMPONENT HISTIDINE KINASE"/>
    <property type="match status" value="1"/>
</dbReference>
<dbReference type="SMART" id="SM00387">
    <property type="entry name" value="HATPase_c"/>
    <property type="match status" value="1"/>
</dbReference>
<evidence type="ECO:0000259" key="2">
    <source>
        <dbReference type="PROSITE" id="PS50109"/>
    </source>
</evidence>
<organism evidence="4">
    <name type="scientific">marine sediment metagenome</name>
    <dbReference type="NCBI Taxonomy" id="412755"/>
    <lineage>
        <taxon>unclassified sequences</taxon>
        <taxon>metagenomes</taxon>
        <taxon>ecological metagenomes</taxon>
    </lineage>
</organism>
<dbReference type="PROSITE" id="PS50112">
    <property type="entry name" value="PAS"/>
    <property type="match status" value="1"/>
</dbReference>
<dbReference type="Gene3D" id="1.10.287.130">
    <property type="match status" value="1"/>
</dbReference>
<keyword evidence="1" id="KW-0597">Phosphoprotein</keyword>
<dbReference type="InterPro" id="IPR003594">
    <property type="entry name" value="HATPase_dom"/>
</dbReference>
<dbReference type="PROSITE" id="PS50109">
    <property type="entry name" value="HIS_KIN"/>
    <property type="match status" value="1"/>
</dbReference>
<dbReference type="InterPro" id="IPR036890">
    <property type="entry name" value="HATPase_C_sf"/>
</dbReference>
<feature type="domain" description="Histidine kinase" evidence="2">
    <location>
        <begin position="306"/>
        <end position="527"/>
    </location>
</feature>
<dbReference type="InterPro" id="IPR036097">
    <property type="entry name" value="HisK_dim/P_sf"/>
</dbReference>
<dbReference type="Pfam" id="PF02518">
    <property type="entry name" value="HATPase_c"/>
    <property type="match status" value="1"/>
</dbReference>
<dbReference type="GO" id="GO:0000155">
    <property type="term" value="F:phosphorelay sensor kinase activity"/>
    <property type="evidence" value="ECO:0007669"/>
    <property type="project" value="InterPro"/>
</dbReference>
<dbReference type="PRINTS" id="PR00344">
    <property type="entry name" value="BCTRLSENSOR"/>
</dbReference>
<dbReference type="Gene3D" id="3.30.565.10">
    <property type="entry name" value="Histidine kinase-like ATPase, C-terminal domain"/>
    <property type="match status" value="1"/>
</dbReference>
<sequence length="527" mass="61420">MKELIHLLENGEERLIDRLYHYATELNFVKYTSTLKEAWRISIEGLTKPLIDALKTNPSIPDFGPDEDYEKDPIASFGILEAKRHRNRGITLGMFLALMKYYRQSYLDLLKDKNFKKDYEDYCELYINRFFDRVELGFCSEWISNPQEKLIEGLQNSNRLMTNEKNKYLTFFESLPNPAFFINLENKVENWNNSAAELLGQSIIPGAKYYSEIEYDGVPSWIKRELNDFVSKNDNEFNFEKSIEIRRGRRYFNIKMKKMLDISTKFSGTIVILEDLTDRILAESKLLESEKRYKNAYDLANFYQDIFAHDINNVLNNVNLSAALLSSEYQNNRNKVKIEETLEIINNQVERGAYLVSTVLKLSKIEHKNISLERTDVCNILNKAIEFLHKSYGKKIINVDIKKPKDEFWVMANELLLDLFENILINAVKHNKNNVIQISVKLSNFVKNDVAHLKIEFRDNGVGIPIKNKILIFQRAYGKRRTPEGLGLGLSLVKKIIDSYDGQIWVEDNVKGNYKKGSNFVVLLPTF</sequence>
<dbReference type="InterPro" id="IPR000014">
    <property type="entry name" value="PAS"/>
</dbReference>
<dbReference type="CDD" id="cd00075">
    <property type="entry name" value="HATPase"/>
    <property type="match status" value="1"/>
</dbReference>
<evidence type="ECO:0000313" key="4">
    <source>
        <dbReference type="EMBL" id="KKN58479.1"/>
    </source>
</evidence>
<dbReference type="SUPFAM" id="SSF55874">
    <property type="entry name" value="ATPase domain of HSP90 chaperone/DNA topoisomerase II/histidine kinase"/>
    <property type="match status" value="1"/>
</dbReference>
<dbReference type="PANTHER" id="PTHR43547:SF2">
    <property type="entry name" value="HYBRID SIGNAL TRANSDUCTION HISTIDINE KINASE C"/>
    <property type="match status" value="1"/>
</dbReference>
<dbReference type="EMBL" id="LAZR01000760">
    <property type="protein sequence ID" value="KKN58479.1"/>
    <property type="molecule type" value="Genomic_DNA"/>
</dbReference>
<dbReference type="SUPFAM" id="SSF47384">
    <property type="entry name" value="Homodimeric domain of signal transducing histidine kinase"/>
    <property type="match status" value="1"/>
</dbReference>
<name>A0A0F9RUP7_9ZZZZ</name>
<reference evidence="4" key="1">
    <citation type="journal article" date="2015" name="Nature">
        <title>Complex archaea that bridge the gap between prokaryotes and eukaryotes.</title>
        <authorList>
            <person name="Spang A."/>
            <person name="Saw J.H."/>
            <person name="Jorgensen S.L."/>
            <person name="Zaremba-Niedzwiedzka K."/>
            <person name="Martijn J."/>
            <person name="Lind A.E."/>
            <person name="van Eijk R."/>
            <person name="Schleper C."/>
            <person name="Guy L."/>
            <person name="Ettema T.J."/>
        </authorList>
    </citation>
    <scope>NUCLEOTIDE SEQUENCE</scope>
</reference>
<evidence type="ECO:0000256" key="1">
    <source>
        <dbReference type="ARBA" id="ARBA00022553"/>
    </source>
</evidence>
<dbReference type="Gene3D" id="3.30.450.20">
    <property type="entry name" value="PAS domain"/>
    <property type="match status" value="1"/>
</dbReference>
<gene>
    <name evidence="4" type="ORF">LCGC14_0551530</name>
</gene>
<protein>
    <recommendedName>
        <fullName evidence="5">Histidine kinase domain-containing protein</fullName>
    </recommendedName>
</protein>
<proteinExistence type="predicted"/>
<comment type="caution">
    <text evidence="4">The sequence shown here is derived from an EMBL/GenBank/DDBJ whole genome shotgun (WGS) entry which is preliminary data.</text>
</comment>
<evidence type="ECO:0000259" key="3">
    <source>
        <dbReference type="PROSITE" id="PS50112"/>
    </source>
</evidence>
<dbReference type="InterPro" id="IPR004358">
    <property type="entry name" value="Sig_transdc_His_kin-like_C"/>
</dbReference>